<dbReference type="InterPro" id="IPR056179">
    <property type="entry name" value="DHQS_C"/>
</dbReference>
<dbReference type="AlphaFoldDB" id="A0A366EDF7"/>
<organism evidence="4 5">
    <name type="scientific">Paraliobacillus ryukyuensis</name>
    <dbReference type="NCBI Taxonomy" id="200904"/>
    <lineage>
        <taxon>Bacteria</taxon>
        <taxon>Bacillati</taxon>
        <taxon>Bacillota</taxon>
        <taxon>Bacilli</taxon>
        <taxon>Bacillales</taxon>
        <taxon>Bacillaceae</taxon>
        <taxon>Paraliobacillus</taxon>
    </lineage>
</organism>
<name>A0A366EDF7_9BACI</name>
<reference evidence="4 5" key="1">
    <citation type="submission" date="2018-06" db="EMBL/GenBank/DDBJ databases">
        <title>Genomic Encyclopedia of Type Strains, Phase IV (KMG-IV): sequencing the most valuable type-strain genomes for metagenomic binning, comparative biology and taxonomic classification.</title>
        <authorList>
            <person name="Goeker M."/>
        </authorList>
    </citation>
    <scope>NUCLEOTIDE SEQUENCE [LARGE SCALE GENOMIC DNA]</scope>
    <source>
        <strain evidence="4 5">DSM 15140</strain>
    </source>
</reference>
<dbReference type="STRING" id="200904.GCA_900168775_00480"/>
<dbReference type="GO" id="GO:0009073">
    <property type="term" value="P:aromatic amino acid family biosynthetic process"/>
    <property type="evidence" value="ECO:0007669"/>
    <property type="project" value="UniProtKB-KW"/>
</dbReference>
<accession>A0A366EDF7</accession>
<keyword evidence="5" id="KW-1185">Reference proteome</keyword>
<sequence>MEKMEIAEVVSVTAVGMGTRVCLDLIDELKAEEGILVGNTGNGYVLVLSENRTTETYPPRAFRINGGALHQYVYLGDGKTTYLSEMKPGLELPVWNGTDWRKVSVGRVKVEKRPFLRIVCRVEGTNQEISATLQEADSVHLLTAEGEAKPLVNLTPGDRITCYPDQPGRHLGEKIEEEIHEF</sequence>
<dbReference type="Pfam" id="PF26558">
    <property type="entry name" value="DHQS_2nd"/>
    <property type="match status" value="1"/>
</dbReference>
<gene>
    <name evidence="4" type="ORF">DES48_102206</name>
</gene>
<dbReference type="PANTHER" id="PTHR33563">
    <property type="match status" value="1"/>
</dbReference>
<dbReference type="GO" id="GO:0003856">
    <property type="term" value="F:3-dehydroquinate synthase activity"/>
    <property type="evidence" value="ECO:0007669"/>
    <property type="project" value="InterPro"/>
</dbReference>
<feature type="domain" description="3-dehydroquinate synthase C-terminal" evidence="3">
    <location>
        <begin position="7"/>
        <end position="181"/>
    </location>
</feature>
<dbReference type="Proteomes" id="UP000252254">
    <property type="component" value="Unassembled WGS sequence"/>
</dbReference>
<evidence type="ECO:0000256" key="1">
    <source>
        <dbReference type="ARBA" id="ARBA00022605"/>
    </source>
</evidence>
<dbReference type="RefSeq" id="WP_113867155.1">
    <property type="nucleotide sequence ID" value="NZ_BAABQN010000002.1"/>
</dbReference>
<protein>
    <submittedName>
        <fullName evidence="4">3-dehydroquinate synthase II</fullName>
    </submittedName>
</protein>
<dbReference type="OrthoDB" id="2043123at2"/>
<dbReference type="GO" id="GO:0008652">
    <property type="term" value="P:amino acid biosynthetic process"/>
    <property type="evidence" value="ECO:0007669"/>
    <property type="project" value="UniProtKB-KW"/>
</dbReference>
<dbReference type="EMBL" id="QNRI01000002">
    <property type="protein sequence ID" value="RBP00444.1"/>
    <property type="molecule type" value="Genomic_DNA"/>
</dbReference>
<evidence type="ECO:0000313" key="4">
    <source>
        <dbReference type="EMBL" id="RBP00444.1"/>
    </source>
</evidence>
<dbReference type="InterPro" id="IPR002812">
    <property type="entry name" value="DHQS"/>
</dbReference>
<keyword evidence="1" id="KW-0028">Amino-acid biosynthesis</keyword>
<evidence type="ECO:0000313" key="5">
    <source>
        <dbReference type="Proteomes" id="UP000252254"/>
    </source>
</evidence>
<evidence type="ECO:0000256" key="2">
    <source>
        <dbReference type="ARBA" id="ARBA00023141"/>
    </source>
</evidence>
<dbReference type="PANTHER" id="PTHR33563:SF1">
    <property type="entry name" value="3-DEHYDROQUINATE SYNTHASE"/>
    <property type="match status" value="1"/>
</dbReference>
<comment type="caution">
    <text evidence="4">The sequence shown here is derived from an EMBL/GenBank/DDBJ whole genome shotgun (WGS) entry which is preliminary data.</text>
</comment>
<keyword evidence="2" id="KW-0057">Aromatic amino acid biosynthesis</keyword>
<dbReference type="GO" id="GO:0016491">
    <property type="term" value="F:oxidoreductase activity"/>
    <property type="evidence" value="ECO:0007669"/>
    <property type="project" value="InterPro"/>
</dbReference>
<proteinExistence type="predicted"/>
<evidence type="ECO:0000259" key="3">
    <source>
        <dbReference type="Pfam" id="PF26558"/>
    </source>
</evidence>